<dbReference type="EMBL" id="LMTR01000043">
    <property type="protein sequence ID" value="KWT69816.1"/>
    <property type="molecule type" value="Genomic_DNA"/>
</dbReference>
<proteinExistence type="predicted"/>
<keyword evidence="1" id="KW-1133">Transmembrane helix</keyword>
<keyword evidence="3" id="KW-1185">Reference proteome</keyword>
<name>A0A109BJ81_HYPSL</name>
<sequence length="77" mass="7884">MIPSAVLGALILGVPATLIAYWALYRQPRGIFWFAFALILVGLGYLGGTGALSDIANTVAGETGLAVAPGEPSIIEP</sequence>
<dbReference type="STRING" id="121290.APY04_1316"/>
<organism evidence="2 3">
    <name type="scientific">Hyphomicrobium sulfonivorans</name>
    <dbReference type="NCBI Taxonomy" id="121290"/>
    <lineage>
        <taxon>Bacteria</taxon>
        <taxon>Pseudomonadati</taxon>
        <taxon>Pseudomonadota</taxon>
        <taxon>Alphaproteobacteria</taxon>
        <taxon>Hyphomicrobiales</taxon>
        <taxon>Hyphomicrobiaceae</taxon>
        <taxon>Hyphomicrobium</taxon>
    </lineage>
</organism>
<gene>
    <name evidence="2" type="ORF">APY04_1316</name>
</gene>
<feature type="transmembrane region" description="Helical" evidence="1">
    <location>
        <begin position="6"/>
        <end position="24"/>
    </location>
</feature>
<dbReference type="OrthoDB" id="9973689at2"/>
<feature type="transmembrane region" description="Helical" evidence="1">
    <location>
        <begin position="31"/>
        <end position="48"/>
    </location>
</feature>
<dbReference type="Proteomes" id="UP000059074">
    <property type="component" value="Unassembled WGS sequence"/>
</dbReference>
<evidence type="ECO:0008006" key="4">
    <source>
        <dbReference type="Google" id="ProtNLM"/>
    </source>
</evidence>
<protein>
    <recommendedName>
        <fullName evidence="4">PrsW family intramembrane metalloprotease</fullName>
    </recommendedName>
</protein>
<evidence type="ECO:0000256" key="1">
    <source>
        <dbReference type="SAM" id="Phobius"/>
    </source>
</evidence>
<reference evidence="2 3" key="1">
    <citation type="submission" date="2015-10" db="EMBL/GenBank/DDBJ databases">
        <title>Transcriptomic analysis of a linuron degrading triple-species bacterial consortium.</title>
        <authorList>
            <person name="Albers P."/>
        </authorList>
    </citation>
    <scope>NUCLEOTIDE SEQUENCE [LARGE SCALE GENOMIC DNA]</scope>
    <source>
        <strain evidence="2 3">WDL6</strain>
    </source>
</reference>
<dbReference type="PATRIC" id="fig|121290.4.peg.2197"/>
<evidence type="ECO:0000313" key="3">
    <source>
        <dbReference type="Proteomes" id="UP000059074"/>
    </source>
</evidence>
<keyword evidence="1" id="KW-0472">Membrane</keyword>
<accession>A0A109BJ81</accession>
<comment type="caution">
    <text evidence="2">The sequence shown here is derived from an EMBL/GenBank/DDBJ whole genome shotgun (WGS) entry which is preliminary data.</text>
</comment>
<dbReference type="AlphaFoldDB" id="A0A109BJ81"/>
<dbReference type="RefSeq" id="WP_068460830.1">
    <property type="nucleotide sequence ID" value="NZ_JAEFBX010000001.1"/>
</dbReference>
<evidence type="ECO:0000313" key="2">
    <source>
        <dbReference type="EMBL" id="KWT69816.1"/>
    </source>
</evidence>
<keyword evidence="1" id="KW-0812">Transmembrane</keyword>